<name>A0A4Q9VSW1_9HYPH</name>
<dbReference type="PROSITE" id="PS51186">
    <property type="entry name" value="GNAT"/>
    <property type="match status" value="1"/>
</dbReference>
<dbReference type="OrthoDB" id="9789603at2"/>
<feature type="domain" description="N-acetyltransferase" evidence="3">
    <location>
        <begin position="19"/>
        <end position="169"/>
    </location>
</feature>
<evidence type="ECO:0000313" key="5">
    <source>
        <dbReference type="Proteomes" id="UP000292781"/>
    </source>
</evidence>
<dbReference type="Gene3D" id="3.40.630.30">
    <property type="match status" value="1"/>
</dbReference>
<sequence>MPRPAQGRAEGVAVLSDLPTFRSARPDDLGALVAIFAADALGGHGDTTDPSARDAYRAALDAILADPRDRLVVAELAGVTVGTGQLTLLRSLPHRGRIHALIEAVQVASGNRGRGIGAALIAHLVALARTEGAGVVELTSNAARLDAHRFYERLGFARSHVGFKMTLTP</sequence>
<dbReference type="AlphaFoldDB" id="A0A4Q9VSW1"/>
<dbReference type="PANTHER" id="PTHR43877">
    <property type="entry name" value="AMINOALKYLPHOSPHONATE N-ACETYLTRANSFERASE-RELATED-RELATED"/>
    <property type="match status" value="1"/>
</dbReference>
<dbReference type="Proteomes" id="UP000292781">
    <property type="component" value="Unassembled WGS sequence"/>
</dbReference>
<dbReference type="EMBL" id="SJFN01000013">
    <property type="protein sequence ID" value="TBW38023.1"/>
    <property type="molecule type" value="Genomic_DNA"/>
</dbReference>
<organism evidence="4 5">
    <name type="scientific">Siculibacillus lacustris</name>
    <dbReference type="NCBI Taxonomy" id="1549641"/>
    <lineage>
        <taxon>Bacteria</taxon>
        <taxon>Pseudomonadati</taxon>
        <taxon>Pseudomonadota</taxon>
        <taxon>Alphaproteobacteria</taxon>
        <taxon>Hyphomicrobiales</taxon>
        <taxon>Ancalomicrobiaceae</taxon>
        <taxon>Siculibacillus</taxon>
    </lineage>
</organism>
<keyword evidence="1 4" id="KW-0808">Transferase</keyword>
<dbReference type="SUPFAM" id="SSF55729">
    <property type="entry name" value="Acyl-CoA N-acyltransferases (Nat)"/>
    <property type="match status" value="1"/>
</dbReference>
<dbReference type="InterPro" id="IPR000182">
    <property type="entry name" value="GNAT_dom"/>
</dbReference>
<accession>A0A4Q9VSW1</accession>
<dbReference type="GO" id="GO:0016747">
    <property type="term" value="F:acyltransferase activity, transferring groups other than amino-acyl groups"/>
    <property type="evidence" value="ECO:0007669"/>
    <property type="project" value="InterPro"/>
</dbReference>
<dbReference type="CDD" id="cd04301">
    <property type="entry name" value="NAT_SF"/>
    <property type="match status" value="1"/>
</dbReference>
<protein>
    <submittedName>
        <fullName evidence="4">GNAT family N-acetyltransferase</fullName>
    </submittedName>
</protein>
<evidence type="ECO:0000259" key="3">
    <source>
        <dbReference type="PROSITE" id="PS51186"/>
    </source>
</evidence>
<evidence type="ECO:0000256" key="2">
    <source>
        <dbReference type="ARBA" id="ARBA00023315"/>
    </source>
</evidence>
<keyword evidence="5" id="KW-1185">Reference proteome</keyword>
<reference evidence="4 5" key="1">
    <citation type="submission" date="2019-02" db="EMBL/GenBank/DDBJ databases">
        <title>Siculibacillus lacustris gen. nov., sp. nov., a new rosette-forming bacterium isolated from a freshwater crater lake (Lake St. Ana, Romania).</title>
        <authorList>
            <person name="Felfoldi T."/>
            <person name="Marton Z."/>
            <person name="Szabo A."/>
            <person name="Mentes A."/>
            <person name="Boka K."/>
            <person name="Marialigeti K."/>
            <person name="Mathe I."/>
            <person name="Koncz M."/>
            <person name="Schumann P."/>
            <person name="Toth E."/>
        </authorList>
    </citation>
    <scope>NUCLEOTIDE SEQUENCE [LARGE SCALE GENOMIC DNA]</scope>
    <source>
        <strain evidence="4 5">SA-279</strain>
    </source>
</reference>
<dbReference type="PANTHER" id="PTHR43877:SF2">
    <property type="entry name" value="AMINOALKYLPHOSPHONATE N-ACETYLTRANSFERASE-RELATED"/>
    <property type="match status" value="1"/>
</dbReference>
<gene>
    <name evidence="4" type="ORF">EYW49_10490</name>
</gene>
<comment type="caution">
    <text evidence="4">The sequence shown here is derived from an EMBL/GenBank/DDBJ whole genome shotgun (WGS) entry which is preliminary data.</text>
</comment>
<dbReference type="InterPro" id="IPR016181">
    <property type="entry name" value="Acyl_CoA_acyltransferase"/>
</dbReference>
<evidence type="ECO:0000313" key="4">
    <source>
        <dbReference type="EMBL" id="TBW38023.1"/>
    </source>
</evidence>
<dbReference type="Pfam" id="PF00583">
    <property type="entry name" value="Acetyltransf_1"/>
    <property type="match status" value="1"/>
</dbReference>
<evidence type="ECO:0000256" key="1">
    <source>
        <dbReference type="ARBA" id="ARBA00022679"/>
    </source>
</evidence>
<dbReference type="InterPro" id="IPR050832">
    <property type="entry name" value="Bact_Acetyltransf"/>
</dbReference>
<keyword evidence="2" id="KW-0012">Acyltransferase</keyword>
<proteinExistence type="predicted"/>